<accession>A0A9Q3H9P1</accession>
<dbReference type="InterPro" id="IPR051320">
    <property type="entry name" value="Viral_Replic_Matur_Polypro"/>
</dbReference>
<dbReference type="InterPro" id="IPR041577">
    <property type="entry name" value="RT_RNaseH_2"/>
</dbReference>
<proteinExistence type="predicted"/>
<evidence type="ECO:0000313" key="3">
    <source>
        <dbReference type="Proteomes" id="UP000765509"/>
    </source>
</evidence>
<protein>
    <recommendedName>
        <fullName evidence="1">Reverse transcriptase/retrotransposon-derived protein RNase H-like domain-containing protein</fullName>
    </recommendedName>
</protein>
<dbReference type="EMBL" id="AVOT02012456">
    <property type="protein sequence ID" value="MBW0494200.1"/>
    <property type="molecule type" value="Genomic_DNA"/>
</dbReference>
<evidence type="ECO:0000313" key="2">
    <source>
        <dbReference type="EMBL" id="MBW0494200.1"/>
    </source>
</evidence>
<dbReference type="InterPro" id="IPR043502">
    <property type="entry name" value="DNA/RNA_pol_sf"/>
</dbReference>
<dbReference type="Proteomes" id="UP000765509">
    <property type="component" value="Unassembled WGS sequence"/>
</dbReference>
<keyword evidence="3" id="KW-1185">Reference proteome</keyword>
<dbReference type="OrthoDB" id="3245114at2759"/>
<organism evidence="2 3">
    <name type="scientific">Austropuccinia psidii MF-1</name>
    <dbReference type="NCBI Taxonomy" id="1389203"/>
    <lineage>
        <taxon>Eukaryota</taxon>
        <taxon>Fungi</taxon>
        <taxon>Dikarya</taxon>
        <taxon>Basidiomycota</taxon>
        <taxon>Pucciniomycotina</taxon>
        <taxon>Pucciniomycetes</taxon>
        <taxon>Pucciniales</taxon>
        <taxon>Sphaerophragmiaceae</taxon>
        <taxon>Austropuccinia</taxon>
    </lineage>
</organism>
<dbReference type="PANTHER" id="PTHR33064:SF37">
    <property type="entry name" value="RIBONUCLEASE H"/>
    <property type="match status" value="1"/>
</dbReference>
<dbReference type="Pfam" id="PF17919">
    <property type="entry name" value="RT_RNaseH_2"/>
    <property type="match status" value="1"/>
</dbReference>
<dbReference type="InterPro" id="IPR043128">
    <property type="entry name" value="Rev_trsase/Diguanyl_cyclase"/>
</dbReference>
<comment type="caution">
    <text evidence="2">The sequence shown here is derived from an EMBL/GenBank/DDBJ whole genome shotgun (WGS) entry which is preliminary data.</text>
</comment>
<dbReference type="Gene3D" id="3.30.70.270">
    <property type="match status" value="1"/>
</dbReference>
<name>A0A9Q3H9P1_9BASI</name>
<reference evidence="2" key="1">
    <citation type="submission" date="2021-03" db="EMBL/GenBank/DDBJ databases">
        <title>Draft genome sequence of rust myrtle Austropuccinia psidii MF-1, a brazilian biotype.</title>
        <authorList>
            <person name="Quecine M.C."/>
            <person name="Pachon D.M.R."/>
            <person name="Bonatelli M.L."/>
            <person name="Correr F.H."/>
            <person name="Franceschini L.M."/>
            <person name="Leite T.F."/>
            <person name="Margarido G.R.A."/>
            <person name="Almeida C.A."/>
            <person name="Ferrarezi J.A."/>
            <person name="Labate C.A."/>
        </authorList>
    </citation>
    <scope>NUCLEOTIDE SEQUENCE</scope>
    <source>
        <strain evidence="2">MF-1</strain>
    </source>
</reference>
<dbReference type="AlphaFoldDB" id="A0A9Q3H9P1"/>
<gene>
    <name evidence="2" type="ORF">O181_033915</name>
</gene>
<dbReference type="PANTHER" id="PTHR33064">
    <property type="entry name" value="POL PROTEIN"/>
    <property type="match status" value="1"/>
</dbReference>
<feature type="domain" description="Reverse transcriptase/retrotransposon-derived protein RNase H-like" evidence="1">
    <location>
        <begin position="38"/>
        <end position="130"/>
    </location>
</feature>
<evidence type="ECO:0000259" key="1">
    <source>
        <dbReference type="Pfam" id="PF17919"/>
    </source>
</evidence>
<sequence>MQSFLGSASYYRNHIKNISHITSSLNKLCSKDVIFQITKERRDAYERIKHELTNAPVHILPEFEIPFKLYIDAACIQGLGEALLQREIVYGEPREKLICYISREFKNSEARCEATQTKFLFLVWALEKLHY</sequence>
<dbReference type="SUPFAM" id="SSF56672">
    <property type="entry name" value="DNA/RNA polymerases"/>
    <property type="match status" value="1"/>
</dbReference>